<dbReference type="Gene3D" id="3.10.129.10">
    <property type="entry name" value="Hotdog Thioesterase"/>
    <property type="match status" value="1"/>
</dbReference>
<sequence length="159" mass="16996">MTGKAGAHVDGPSPSGAVTMRQKMLDVIAAGTTPVPAYVARLSLRVAAMEWRPGFVAVHFRIPDDLCVEPDVAFGGLVSCLHDQAAGFAMFSLLEDDMVFATTRLDVTYLTATRPGDVCAEARLDTIDERSADVRVSLTQAGTVTSESLVTEAIRKARR</sequence>
<dbReference type="Proteomes" id="UP000326505">
    <property type="component" value="Chromosome"/>
</dbReference>
<name>A0A5P2X1D4_STRST</name>
<evidence type="ECO:0000313" key="3">
    <source>
        <dbReference type="Proteomes" id="UP000326505"/>
    </source>
</evidence>
<dbReference type="Pfam" id="PF03061">
    <property type="entry name" value="4HBT"/>
    <property type="match status" value="1"/>
</dbReference>
<dbReference type="SUPFAM" id="SSF54637">
    <property type="entry name" value="Thioesterase/thiol ester dehydrase-isomerase"/>
    <property type="match status" value="1"/>
</dbReference>
<evidence type="ECO:0000259" key="1">
    <source>
        <dbReference type="Pfam" id="PF03061"/>
    </source>
</evidence>
<dbReference type="AlphaFoldDB" id="A0A5P2X1D4"/>
<evidence type="ECO:0000313" key="2">
    <source>
        <dbReference type="EMBL" id="QEV58198.1"/>
    </source>
</evidence>
<feature type="domain" description="Thioesterase" evidence="1">
    <location>
        <begin position="72"/>
        <end position="143"/>
    </location>
</feature>
<proteinExistence type="predicted"/>
<dbReference type="OrthoDB" id="4283694at2"/>
<dbReference type="InterPro" id="IPR006683">
    <property type="entry name" value="Thioestr_dom"/>
</dbReference>
<dbReference type="CDD" id="cd03443">
    <property type="entry name" value="PaaI_thioesterase"/>
    <property type="match status" value="1"/>
</dbReference>
<organism evidence="2 3">
    <name type="scientific">Streptomyces spectabilis</name>
    <dbReference type="NCBI Taxonomy" id="68270"/>
    <lineage>
        <taxon>Bacteria</taxon>
        <taxon>Bacillati</taxon>
        <taxon>Actinomycetota</taxon>
        <taxon>Actinomycetes</taxon>
        <taxon>Kitasatosporales</taxon>
        <taxon>Streptomycetaceae</taxon>
        <taxon>Streptomyces</taxon>
    </lineage>
</organism>
<gene>
    <name evidence="2" type="ORF">CP982_05295</name>
</gene>
<dbReference type="InterPro" id="IPR029069">
    <property type="entry name" value="HotDog_dom_sf"/>
</dbReference>
<accession>A0A5P2X1D4</accession>
<reference evidence="2 3" key="1">
    <citation type="submission" date="2017-09" db="EMBL/GenBank/DDBJ databases">
        <authorList>
            <person name="Lee N."/>
            <person name="Cho B.-K."/>
        </authorList>
    </citation>
    <scope>NUCLEOTIDE SEQUENCE [LARGE SCALE GENOMIC DNA]</scope>
    <source>
        <strain evidence="2 3">ATCC 27465</strain>
    </source>
</reference>
<protein>
    <submittedName>
        <fullName evidence="2">PaaI family thioesterase</fullName>
    </submittedName>
</protein>
<dbReference type="KEGG" id="sspb:CP982_05295"/>
<dbReference type="EMBL" id="CP023690">
    <property type="protein sequence ID" value="QEV58198.1"/>
    <property type="molecule type" value="Genomic_DNA"/>
</dbReference>